<dbReference type="SUPFAM" id="SSF53187">
    <property type="entry name" value="Zn-dependent exopeptidases"/>
    <property type="match status" value="1"/>
</dbReference>
<dbReference type="AlphaFoldDB" id="A0A1K1RDV9"/>
<evidence type="ECO:0000313" key="6">
    <source>
        <dbReference type="Proteomes" id="UP001326715"/>
    </source>
</evidence>
<proteinExistence type="predicted"/>
<dbReference type="RefSeq" id="WP_072362640.1">
    <property type="nucleotide sequence ID" value="NZ_CP139972.1"/>
</dbReference>
<organism evidence="3 5">
    <name type="scientific">Chitinophaga sancti</name>
    <dbReference type="NCBI Taxonomy" id="1004"/>
    <lineage>
        <taxon>Bacteria</taxon>
        <taxon>Pseudomonadati</taxon>
        <taxon>Bacteroidota</taxon>
        <taxon>Chitinophagia</taxon>
        <taxon>Chitinophagales</taxon>
        <taxon>Chitinophagaceae</taxon>
        <taxon>Chitinophaga</taxon>
    </lineage>
</organism>
<dbReference type="GO" id="GO:0008270">
    <property type="term" value="F:zinc ion binding"/>
    <property type="evidence" value="ECO:0007669"/>
    <property type="project" value="InterPro"/>
</dbReference>
<protein>
    <submittedName>
        <fullName evidence="4">M14 family metallopeptidase</fullName>
    </submittedName>
    <submittedName>
        <fullName evidence="3">Zinc carboxypeptidase</fullName>
    </submittedName>
</protein>
<keyword evidence="3" id="KW-0121">Carboxypeptidase</keyword>
<evidence type="ECO:0000313" key="5">
    <source>
        <dbReference type="Proteomes" id="UP000183788"/>
    </source>
</evidence>
<dbReference type="GO" id="GO:0004181">
    <property type="term" value="F:metallocarboxypeptidase activity"/>
    <property type="evidence" value="ECO:0007669"/>
    <property type="project" value="InterPro"/>
</dbReference>
<keyword evidence="3" id="KW-0645">Protease</keyword>
<dbReference type="EMBL" id="FPIZ01000011">
    <property type="protein sequence ID" value="SFW69846.1"/>
    <property type="molecule type" value="Genomic_DNA"/>
</dbReference>
<dbReference type="EMBL" id="CP140154">
    <property type="protein sequence ID" value="WQG88750.1"/>
    <property type="molecule type" value="Genomic_DNA"/>
</dbReference>
<sequence>MRIILALIAYCWASPLLAQDFSTRFERTQGKETATYPECIAYYKLLDKRYPQISMLEIGNTDAGFPLHLVIYSGDGDFNFTSIHKKNKRVILINNGIHPGEPDGVDASMMLLRDLAQGKKKLPANVVLAVIPLYNIDGSLNRSEYFRVDQNGPAAFGSRGNARNLDLNRDFIKTDSRNSFTFQTIYQLTDPDVFVDNHVSNGADYQHVMTLLCSEYNKMGGSMGEFMHNTFTPGLYQLMKEKGYDLVPYVNHFGETPENGWMTFADVPRFSTGYTTLFSTFGFVPETHMLKPYPQRVSATYALMESFISFVSTHSAEIKALRDKTKATVKTQKEFALEWNVDTTKFSYINFKGYEAGHKASEVSGLPRLYYDRSRPFEKQVKFYDYMNAGNFVQKPSAYIIPQGWWNVLHILKNNKVAMQPLAHDTTIAVEVYHIADFKTTLRPFEGHYMHNHVKVATSRDSIRFRKGDLYIPMNQSANRYLIETLEPTGGDSFFAWNFFDAILTPKEGYSPYVFEDTAAAYIGRHPELRAMIDGQKKTDSVFAGSAEAQLHFVYDHSIYGEPGYLRYPVFRVSNM</sequence>
<dbReference type="CDD" id="cd06241">
    <property type="entry name" value="M14-like"/>
    <property type="match status" value="1"/>
</dbReference>
<dbReference type="Pfam" id="PF00246">
    <property type="entry name" value="Peptidase_M14"/>
    <property type="match status" value="1"/>
</dbReference>
<keyword evidence="6" id="KW-1185">Reference proteome</keyword>
<evidence type="ECO:0000313" key="3">
    <source>
        <dbReference type="EMBL" id="SFW69846.1"/>
    </source>
</evidence>
<feature type="signal peptide" evidence="1">
    <location>
        <begin position="1"/>
        <end position="18"/>
    </location>
</feature>
<dbReference type="GO" id="GO:0006508">
    <property type="term" value="P:proteolysis"/>
    <property type="evidence" value="ECO:0007669"/>
    <property type="project" value="InterPro"/>
</dbReference>
<dbReference type="OrthoDB" id="9767214at2"/>
<gene>
    <name evidence="3" type="ORF">SAMN05661012_03634</name>
    <name evidence="4" type="ORF">SR876_27870</name>
</gene>
<feature type="domain" description="Peptidase M14" evidence="2">
    <location>
        <begin position="41"/>
        <end position="174"/>
    </location>
</feature>
<dbReference type="Proteomes" id="UP000183788">
    <property type="component" value="Unassembled WGS sequence"/>
</dbReference>
<keyword evidence="3" id="KW-0378">Hydrolase</keyword>
<evidence type="ECO:0000259" key="2">
    <source>
        <dbReference type="Pfam" id="PF00246"/>
    </source>
</evidence>
<name>A0A1K1RDV9_9BACT</name>
<dbReference type="InterPro" id="IPR000834">
    <property type="entry name" value="Peptidase_M14"/>
</dbReference>
<dbReference type="Gene3D" id="3.40.630.10">
    <property type="entry name" value="Zn peptidases"/>
    <property type="match status" value="1"/>
</dbReference>
<keyword evidence="1" id="KW-0732">Signal</keyword>
<evidence type="ECO:0000313" key="4">
    <source>
        <dbReference type="EMBL" id="WQG88750.1"/>
    </source>
</evidence>
<reference evidence="3 5" key="1">
    <citation type="submission" date="2016-11" db="EMBL/GenBank/DDBJ databases">
        <authorList>
            <person name="Jaros S."/>
            <person name="Januszkiewicz K."/>
            <person name="Wedrychowicz H."/>
        </authorList>
    </citation>
    <scope>NUCLEOTIDE SEQUENCE [LARGE SCALE GENOMIC DNA]</scope>
    <source>
        <strain evidence="3 5">DSM 784</strain>
    </source>
</reference>
<dbReference type="STRING" id="1004.SAMN05661012_03634"/>
<reference evidence="4 6" key="2">
    <citation type="submission" date="2023-11" db="EMBL/GenBank/DDBJ databases">
        <title>MicrobeMod: A computational toolkit for identifying prokaryotic methylation and restriction-modification with nanopore sequencing.</title>
        <authorList>
            <person name="Crits-Christoph A."/>
            <person name="Kang S.C."/>
            <person name="Lee H."/>
            <person name="Ostrov N."/>
        </authorList>
    </citation>
    <scope>NUCLEOTIDE SEQUENCE [LARGE SCALE GENOMIC DNA]</scope>
    <source>
        <strain evidence="4 6">ATCC 23090</strain>
    </source>
</reference>
<evidence type="ECO:0000256" key="1">
    <source>
        <dbReference type="SAM" id="SignalP"/>
    </source>
</evidence>
<feature type="chain" id="PRO_5012792200" evidence="1">
    <location>
        <begin position="19"/>
        <end position="576"/>
    </location>
</feature>
<dbReference type="Proteomes" id="UP001326715">
    <property type="component" value="Chromosome"/>
</dbReference>
<accession>A0A1K1RDV9</accession>